<dbReference type="InterPro" id="IPR038901">
    <property type="entry name" value="HEXDC-like"/>
</dbReference>
<dbReference type="InterPro" id="IPR015883">
    <property type="entry name" value="Glyco_hydro_20_cat"/>
</dbReference>
<dbReference type="InterPro" id="IPR041063">
    <property type="entry name" value="Glyco_H_20C_C"/>
</dbReference>
<dbReference type="InterPro" id="IPR017853">
    <property type="entry name" value="GH"/>
</dbReference>
<comment type="similarity">
    <text evidence="1">Belongs to the glycosyl hydrolase 20 family.</text>
</comment>
<dbReference type="PANTHER" id="PTHR21040:SF8">
    <property type="entry name" value="BCDNA.GH04120"/>
    <property type="match status" value="1"/>
</dbReference>
<dbReference type="Pfam" id="PF18088">
    <property type="entry name" value="Glyco_H_20C_C"/>
    <property type="match status" value="1"/>
</dbReference>
<protein>
    <submittedName>
        <fullName evidence="5">Glycosyl hydrolase family 20</fullName>
    </submittedName>
</protein>
<feature type="domain" description="Glycoside Hydrolase 20C C-terminal" evidence="4">
    <location>
        <begin position="472"/>
        <end position="658"/>
    </location>
</feature>
<accession>A0A2T0LIE7</accession>
<evidence type="ECO:0000256" key="2">
    <source>
        <dbReference type="ARBA" id="ARBA00022801"/>
    </source>
</evidence>
<dbReference type="Pfam" id="PF00728">
    <property type="entry name" value="Glyco_hydro_20"/>
    <property type="match status" value="1"/>
</dbReference>
<dbReference type="GO" id="GO:0004563">
    <property type="term" value="F:beta-N-acetylhexosaminidase activity"/>
    <property type="evidence" value="ECO:0007669"/>
    <property type="project" value="UniProtKB-ARBA"/>
</dbReference>
<comment type="caution">
    <text evidence="5">The sequence shown here is derived from an EMBL/GenBank/DDBJ whole genome shotgun (WGS) entry which is preliminary data.</text>
</comment>
<gene>
    <name evidence="5" type="ORF">CLV97_1026</name>
</gene>
<evidence type="ECO:0000313" key="6">
    <source>
        <dbReference type="Proteomes" id="UP000237797"/>
    </source>
</evidence>
<dbReference type="EMBL" id="PVNE01000002">
    <property type="protein sequence ID" value="PRX42224.1"/>
    <property type="molecule type" value="Genomic_DNA"/>
</dbReference>
<proteinExistence type="inferred from homology"/>
<keyword evidence="6" id="KW-1185">Reference proteome</keyword>
<sequence length="682" mass="77767">MRSCNRCGAHFLGGCGFGPRGDGDERSRPEFGGCRFDGPLTDFISGWGEKSMRLRFQGDLSGLEAGLKELEEDLSFVRDEKGFPVEAERISENLLQVEVGKERGRIRFRDPVHFYRGLGILIGALRDGKPVDVTEKPRFSMNGAMFDCSRNAVFRPEVLRRVIRIMAVMGLNMLMLYTEETYTVEGEPYFGYMRGRYTPEELRELDDYAALFGIEMIPCIQTLAHLAAFLKWAPAQKYRDTEDVLLAGSEDTYRLIEEMIRSVAGTFRSRRIHIGMDEAFGLGRGRYLDRFGYRPPFEIMMDHLGKVLDITSRYGLKPMMWSDMFFRMGSPGHEYYDLNAEIPGEVVRRMPEGIRLVYWDYYHDDPAFYEQFIEKHRSLGSDPVFAGGVWTWAGPAVHYEKTFATTNAALSACKRKGIREVFATFWGDDGAETNMLAGLLGLQLFAEHGYSEQPDPEKLKRRFALCTGGDADAFLNLGKFDTFPGADTGALIPDNPSKFLLWQDVLIGLFDKHMEETDAAEYYDRLHRSLKADRDRAGRWRELFEVPVQLSAVLRLKCDIGLRIKAHYDRGDKSGLEAIAGEELPALHREIDRLRKAHRKQWLSTYKPFGWEVLDIRYGGLLARVETAMERLRDFCAGKISRIEELEEERLGFDGFRPGQDPGVGKANLYSRIASACVMGFR</sequence>
<dbReference type="Gene3D" id="3.20.20.80">
    <property type="entry name" value="Glycosidases"/>
    <property type="match status" value="1"/>
</dbReference>
<name>A0A2T0LIE7_9BACL</name>
<dbReference type="AlphaFoldDB" id="A0A2T0LIE7"/>
<feature type="domain" description="Glycoside hydrolase family 20 catalytic" evidence="3">
    <location>
        <begin position="140"/>
        <end position="280"/>
    </location>
</feature>
<dbReference type="GO" id="GO:0005975">
    <property type="term" value="P:carbohydrate metabolic process"/>
    <property type="evidence" value="ECO:0007669"/>
    <property type="project" value="InterPro"/>
</dbReference>
<evidence type="ECO:0000313" key="5">
    <source>
        <dbReference type="EMBL" id="PRX42224.1"/>
    </source>
</evidence>
<evidence type="ECO:0000256" key="1">
    <source>
        <dbReference type="ARBA" id="ARBA00006285"/>
    </source>
</evidence>
<dbReference type="CDD" id="cd06565">
    <property type="entry name" value="GH20_GcnA-like"/>
    <property type="match status" value="1"/>
</dbReference>
<dbReference type="Proteomes" id="UP000237797">
    <property type="component" value="Unassembled WGS sequence"/>
</dbReference>
<dbReference type="PANTHER" id="PTHR21040">
    <property type="entry name" value="BCDNA.GH04120"/>
    <property type="match status" value="1"/>
</dbReference>
<reference evidence="5 6" key="1">
    <citation type="submission" date="2018-03" db="EMBL/GenBank/DDBJ databases">
        <title>Genomic Encyclopedia of Archaeal and Bacterial Type Strains, Phase II (KMG-II): from individual species to whole genera.</title>
        <authorList>
            <person name="Goeker M."/>
        </authorList>
    </citation>
    <scope>NUCLEOTIDE SEQUENCE [LARGE SCALE GENOMIC DNA]</scope>
    <source>
        <strain evidence="5 6">DSM 44946</strain>
    </source>
</reference>
<dbReference type="SUPFAM" id="SSF51445">
    <property type="entry name" value="(Trans)glycosidases"/>
    <property type="match status" value="1"/>
</dbReference>
<evidence type="ECO:0000259" key="4">
    <source>
        <dbReference type="Pfam" id="PF18088"/>
    </source>
</evidence>
<keyword evidence="2 5" id="KW-0378">Hydrolase</keyword>
<evidence type="ECO:0000259" key="3">
    <source>
        <dbReference type="Pfam" id="PF00728"/>
    </source>
</evidence>
<dbReference type="Gene3D" id="1.20.120.670">
    <property type="entry name" value="N-acetyl-b-d-glucoasminidase"/>
    <property type="match status" value="1"/>
</dbReference>
<organism evidence="5 6">
    <name type="scientific">Planifilum fimeticola</name>
    <dbReference type="NCBI Taxonomy" id="201975"/>
    <lineage>
        <taxon>Bacteria</taxon>
        <taxon>Bacillati</taxon>
        <taxon>Bacillota</taxon>
        <taxon>Bacilli</taxon>
        <taxon>Bacillales</taxon>
        <taxon>Thermoactinomycetaceae</taxon>
        <taxon>Planifilum</taxon>
    </lineage>
</organism>